<name>A0ABU6Y0D7_9FABA</name>
<proteinExistence type="predicted"/>
<gene>
    <name evidence="1" type="ORF">PIB30_113560</name>
</gene>
<comment type="caution">
    <text evidence="1">The sequence shown here is derived from an EMBL/GenBank/DDBJ whole genome shotgun (WGS) entry which is preliminary data.</text>
</comment>
<keyword evidence="2" id="KW-1185">Reference proteome</keyword>
<feature type="non-terminal residue" evidence="1">
    <location>
        <position position="74"/>
    </location>
</feature>
<evidence type="ECO:0000313" key="2">
    <source>
        <dbReference type="Proteomes" id="UP001341840"/>
    </source>
</evidence>
<dbReference type="EMBL" id="JASCZI010220781">
    <property type="protein sequence ID" value="MED6203235.1"/>
    <property type="molecule type" value="Genomic_DNA"/>
</dbReference>
<accession>A0ABU6Y0D7</accession>
<organism evidence="1 2">
    <name type="scientific">Stylosanthes scabra</name>
    <dbReference type="NCBI Taxonomy" id="79078"/>
    <lineage>
        <taxon>Eukaryota</taxon>
        <taxon>Viridiplantae</taxon>
        <taxon>Streptophyta</taxon>
        <taxon>Embryophyta</taxon>
        <taxon>Tracheophyta</taxon>
        <taxon>Spermatophyta</taxon>
        <taxon>Magnoliopsida</taxon>
        <taxon>eudicotyledons</taxon>
        <taxon>Gunneridae</taxon>
        <taxon>Pentapetalae</taxon>
        <taxon>rosids</taxon>
        <taxon>fabids</taxon>
        <taxon>Fabales</taxon>
        <taxon>Fabaceae</taxon>
        <taxon>Papilionoideae</taxon>
        <taxon>50 kb inversion clade</taxon>
        <taxon>dalbergioids sensu lato</taxon>
        <taxon>Dalbergieae</taxon>
        <taxon>Pterocarpus clade</taxon>
        <taxon>Stylosanthes</taxon>
    </lineage>
</organism>
<reference evidence="1 2" key="1">
    <citation type="journal article" date="2023" name="Plants (Basel)">
        <title>Bridging the Gap: Combining Genomics and Transcriptomics Approaches to Understand Stylosanthes scabra, an Orphan Legume from the Brazilian Caatinga.</title>
        <authorList>
            <person name="Ferreira-Neto J.R.C."/>
            <person name="da Silva M.D."/>
            <person name="Binneck E."/>
            <person name="de Melo N.F."/>
            <person name="da Silva R.H."/>
            <person name="de Melo A.L.T.M."/>
            <person name="Pandolfi V."/>
            <person name="Bustamante F.O."/>
            <person name="Brasileiro-Vidal A.C."/>
            <person name="Benko-Iseppon A.M."/>
        </authorList>
    </citation>
    <scope>NUCLEOTIDE SEQUENCE [LARGE SCALE GENOMIC DNA]</scope>
    <source>
        <tissue evidence="1">Leaves</tissue>
    </source>
</reference>
<dbReference type="Proteomes" id="UP001341840">
    <property type="component" value="Unassembled WGS sequence"/>
</dbReference>
<feature type="non-terminal residue" evidence="1">
    <location>
        <position position="1"/>
    </location>
</feature>
<evidence type="ECO:0000313" key="1">
    <source>
        <dbReference type="EMBL" id="MED6203235.1"/>
    </source>
</evidence>
<sequence>CQIIVTYQRMKSLELACVLILWRKLMIFTRIMRRKWDLLSRLGIQIMLKMLRVRRFQLISQSIVIERVIACHER</sequence>
<protein>
    <submittedName>
        <fullName evidence="1">Uncharacterized protein</fullName>
    </submittedName>
</protein>